<dbReference type="SUPFAM" id="SSF56281">
    <property type="entry name" value="Metallo-hydrolase/oxidoreductase"/>
    <property type="match status" value="1"/>
</dbReference>
<evidence type="ECO:0000313" key="3">
    <source>
        <dbReference type="Proteomes" id="UP001107961"/>
    </source>
</evidence>
<dbReference type="EMBL" id="JAJVKT010000002">
    <property type="protein sequence ID" value="MCE7507355.1"/>
    <property type="molecule type" value="Genomic_DNA"/>
</dbReference>
<proteinExistence type="predicted"/>
<dbReference type="PANTHER" id="PTHR15032">
    <property type="entry name" value="N-ACYL-PHOSPHATIDYLETHANOLAMINE-HYDROLYZING PHOSPHOLIPASE D"/>
    <property type="match status" value="1"/>
</dbReference>
<feature type="domain" description="Metallo-beta-lactamase" evidence="1">
    <location>
        <begin position="87"/>
        <end position="285"/>
    </location>
</feature>
<dbReference type="RefSeq" id="WP_055100253.1">
    <property type="nucleotide sequence ID" value="NZ_CBDDTQ010000003.1"/>
</dbReference>
<dbReference type="KEGG" id="axe:P40_00310"/>
<evidence type="ECO:0000259" key="1">
    <source>
        <dbReference type="Pfam" id="PF12706"/>
    </source>
</evidence>
<accession>A0A9Q3W2F2</accession>
<sequence length="342" mass="39031">MIDWSLLEQWARRDARPRGRFRNLYPTPDHGLAELLRWQRETRGRFPPHLPFPLQQPDPALLARPAPQPRFTWIGHSTYLIQYRNWNLLTDPVFSERCSPVSFAGPKRAVPPALTIDALPPIHAVLVSHNHYDHLDRAAVDALQRRFGDQITWFAPTGVGAWLRRRGITEVIERGWWQHADWHEAQAFCLPTQHFSGRGPRDRNTTLWCGWRLQWPDFSLFFAGDTGYAPVFQDIHKAVGPVDTALLPIGAYLPRWFMAPVHINPEEAVRIHQDLQARHSLAMHWGTFVLTDEPMDEPPQLLARALATQGIPAGQFRVPAHGETVTLPLHDTVAAVDPVLQS</sequence>
<evidence type="ECO:0000313" key="2">
    <source>
        <dbReference type="EMBL" id="MCE7507355.1"/>
    </source>
</evidence>
<protein>
    <submittedName>
        <fullName evidence="2">MBL fold metallo-hydrolase</fullName>
    </submittedName>
</protein>
<dbReference type="AlphaFoldDB" id="A0A9Q3W2F2"/>
<dbReference type="InterPro" id="IPR036866">
    <property type="entry name" value="RibonucZ/Hydroxyglut_hydro"/>
</dbReference>
<organism evidence="2 3">
    <name type="scientific">Alloalcanivorax xenomutans</name>
    <dbReference type="NCBI Taxonomy" id="1094342"/>
    <lineage>
        <taxon>Bacteria</taxon>
        <taxon>Pseudomonadati</taxon>
        <taxon>Pseudomonadota</taxon>
        <taxon>Gammaproteobacteria</taxon>
        <taxon>Oceanospirillales</taxon>
        <taxon>Alcanivoracaceae</taxon>
        <taxon>Alloalcanivorax</taxon>
    </lineage>
</organism>
<gene>
    <name evidence="2" type="ORF">LZG35_01810</name>
</gene>
<dbReference type="PANTHER" id="PTHR15032:SF4">
    <property type="entry name" value="N-ACYL-PHOSPHATIDYLETHANOLAMINE-HYDROLYZING PHOSPHOLIPASE D"/>
    <property type="match status" value="1"/>
</dbReference>
<dbReference type="GO" id="GO:0005737">
    <property type="term" value="C:cytoplasm"/>
    <property type="evidence" value="ECO:0007669"/>
    <property type="project" value="TreeGrafter"/>
</dbReference>
<dbReference type="GeneID" id="94684815"/>
<name>A0A9Q3W2F2_9GAMM</name>
<dbReference type="Gene3D" id="3.60.15.10">
    <property type="entry name" value="Ribonuclease Z/Hydroxyacylglutathione hydrolase-like"/>
    <property type="match status" value="1"/>
</dbReference>
<comment type="caution">
    <text evidence="2">The sequence shown here is derived from an EMBL/GenBank/DDBJ whole genome shotgun (WGS) entry which is preliminary data.</text>
</comment>
<dbReference type="Pfam" id="PF12706">
    <property type="entry name" value="Lactamase_B_2"/>
    <property type="match status" value="1"/>
</dbReference>
<dbReference type="InterPro" id="IPR001279">
    <property type="entry name" value="Metallo-B-lactamas"/>
</dbReference>
<dbReference type="Proteomes" id="UP001107961">
    <property type="component" value="Unassembled WGS sequence"/>
</dbReference>
<keyword evidence="3" id="KW-1185">Reference proteome</keyword>
<reference evidence="2" key="1">
    <citation type="submission" date="2022-01" db="EMBL/GenBank/DDBJ databases">
        <authorList>
            <person name="Karlyshev A.V."/>
            <person name="Jaspars M."/>
        </authorList>
    </citation>
    <scope>NUCLEOTIDE SEQUENCE</scope>
    <source>
        <strain evidence="2">AGSA3-2</strain>
    </source>
</reference>